<keyword evidence="7" id="KW-1185">Reference proteome</keyword>
<evidence type="ECO:0000256" key="5">
    <source>
        <dbReference type="ARBA" id="ARBA00022842"/>
    </source>
</evidence>
<reference evidence="6" key="1">
    <citation type="submission" date="2023-02" db="EMBL/GenBank/DDBJ databases">
        <title>Genome of toxic invasive species Heracleum sosnowskyi carries increased number of genes despite the absence of recent whole-genome duplications.</title>
        <authorList>
            <person name="Schelkunov M."/>
            <person name="Shtratnikova V."/>
            <person name="Makarenko M."/>
            <person name="Klepikova A."/>
            <person name="Omelchenko D."/>
            <person name="Novikova G."/>
            <person name="Obukhova E."/>
            <person name="Bogdanov V."/>
            <person name="Penin A."/>
            <person name="Logacheva M."/>
        </authorList>
    </citation>
    <scope>NUCLEOTIDE SEQUENCE</scope>
    <source>
        <strain evidence="6">Hsosn_3</strain>
        <tissue evidence="6">Leaf</tissue>
    </source>
</reference>
<dbReference type="Pfam" id="PF03492">
    <property type="entry name" value="Methyltransf_7"/>
    <property type="match status" value="1"/>
</dbReference>
<dbReference type="PANTHER" id="PTHR31009">
    <property type="entry name" value="S-ADENOSYL-L-METHIONINE:CARBOXYL METHYLTRANSFERASE FAMILY PROTEIN"/>
    <property type="match status" value="1"/>
</dbReference>
<keyword evidence="4" id="KW-0479">Metal-binding</keyword>
<evidence type="ECO:0000256" key="4">
    <source>
        <dbReference type="ARBA" id="ARBA00022723"/>
    </source>
</evidence>
<comment type="caution">
    <text evidence="6">The sequence shown here is derived from an EMBL/GenBank/DDBJ whole genome shotgun (WGS) entry which is preliminary data.</text>
</comment>
<dbReference type="InterPro" id="IPR029063">
    <property type="entry name" value="SAM-dependent_MTases_sf"/>
</dbReference>
<dbReference type="InterPro" id="IPR005299">
    <property type="entry name" value="MeTrfase_7"/>
</dbReference>
<name>A0AAD8IJM4_9APIA</name>
<sequence>MDVVNVLHMNAGNRKCSYANNSTLQEMVILKARKVLEETTRDYSTQGFPACFRLADLGCSSGPNALLVVANIVGNVHALCKQQKLKAPDEFQVFLNDLPNNDFNGVFKMTPQFYSNLEKQIGHEKSVNCFVSGVPGSFYARLFPSNSLHLVHSSYGVHWLSQVPGELLDTNKGNIYLSKSSPSSVYEAYLNQFKSDFATFLRMRSREMIPDGRMVLTLIGRSIADPTSKDCCHIYGLLAKSLHDLLDEGLLLEEDINSFNLPIYTPWTNELEEIIESESSFSLDRFETFEVNWDTRDDNEILKSEDSSGKFIAKTMRAVFEPLLTSHFGNAFMDKLFEKYAMHVNEHLLIEKTNYFNIVISLTRKI</sequence>
<keyword evidence="2 6" id="KW-0489">Methyltransferase</keyword>
<dbReference type="Gene3D" id="1.10.1200.270">
    <property type="entry name" value="Methyltransferase, alpha-helical capping domain"/>
    <property type="match status" value="1"/>
</dbReference>
<protein>
    <submittedName>
        <fullName evidence="6">Salicylic acid carboxyl methyltransferase</fullName>
    </submittedName>
</protein>
<dbReference type="EMBL" id="JAUIZM010000004">
    <property type="protein sequence ID" value="KAK1386992.1"/>
    <property type="molecule type" value="Genomic_DNA"/>
</dbReference>
<dbReference type="GO" id="GO:0046872">
    <property type="term" value="F:metal ion binding"/>
    <property type="evidence" value="ECO:0007669"/>
    <property type="project" value="UniProtKB-KW"/>
</dbReference>
<evidence type="ECO:0000256" key="1">
    <source>
        <dbReference type="ARBA" id="ARBA00007967"/>
    </source>
</evidence>
<keyword evidence="3" id="KW-0808">Transferase</keyword>
<proteinExistence type="inferred from homology"/>
<dbReference type="Gene3D" id="3.40.50.150">
    <property type="entry name" value="Vaccinia Virus protein VP39"/>
    <property type="match status" value="1"/>
</dbReference>
<evidence type="ECO:0000313" key="7">
    <source>
        <dbReference type="Proteomes" id="UP001237642"/>
    </source>
</evidence>
<accession>A0AAD8IJM4</accession>
<dbReference type="SUPFAM" id="SSF53335">
    <property type="entry name" value="S-adenosyl-L-methionine-dependent methyltransferases"/>
    <property type="match status" value="1"/>
</dbReference>
<dbReference type="Proteomes" id="UP001237642">
    <property type="component" value="Unassembled WGS sequence"/>
</dbReference>
<organism evidence="6 7">
    <name type="scientific">Heracleum sosnowskyi</name>
    <dbReference type="NCBI Taxonomy" id="360622"/>
    <lineage>
        <taxon>Eukaryota</taxon>
        <taxon>Viridiplantae</taxon>
        <taxon>Streptophyta</taxon>
        <taxon>Embryophyta</taxon>
        <taxon>Tracheophyta</taxon>
        <taxon>Spermatophyta</taxon>
        <taxon>Magnoliopsida</taxon>
        <taxon>eudicotyledons</taxon>
        <taxon>Gunneridae</taxon>
        <taxon>Pentapetalae</taxon>
        <taxon>asterids</taxon>
        <taxon>campanulids</taxon>
        <taxon>Apiales</taxon>
        <taxon>Apiaceae</taxon>
        <taxon>Apioideae</taxon>
        <taxon>apioid superclade</taxon>
        <taxon>Tordylieae</taxon>
        <taxon>Tordyliinae</taxon>
        <taxon>Heracleum</taxon>
    </lineage>
</organism>
<reference evidence="6" key="2">
    <citation type="submission" date="2023-05" db="EMBL/GenBank/DDBJ databases">
        <authorList>
            <person name="Schelkunov M.I."/>
        </authorList>
    </citation>
    <scope>NUCLEOTIDE SEQUENCE</scope>
    <source>
        <strain evidence="6">Hsosn_3</strain>
        <tissue evidence="6">Leaf</tissue>
    </source>
</reference>
<evidence type="ECO:0000256" key="2">
    <source>
        <dbReference type="ARBA" id="ARBA00022603"/>
    </source>
</evidence>
<dbReference type="GO" id="GO:0032259">
    <property type="term" value="P:methylation"/>
    <property type="evidence" value="ECO:0007669"/>
    <property type="project" value="UniProtKB-KW"/>
</dbReference>
<gene>
    <name evidence="6" type="ORF">POM88_015170</name>
</gene>
<keyword evidence="5" id="KW-0460">Magnesium</keyword>
<dbReference type="GO" id="GO:0008168">
    <property type="term" value="F:methyltransferase activity"/>
    <property type="evidence" value="ECO:0007669"/>
    <property type="project" value="UniProtKB-KW"/>
</dbReference>
<evidence type="ECO:0000256" key="3">
    <source>
        <dbReference type="ARBA" id="ARBA00022679"/>
    </source>
</evidence>
<evidence type="ECO:0000313" key="6">
    <source>
        <dbReference type="EMBL" id="KAK1386992.1"/>
    </source>
</evidence>
<comment type="similarity">
    <text evidence="1">Belongs to the methyltransferase superfamily. Type-7 methyltransferase family.</text>
</comment>
<dbReference type="AlphaFoldDB" id="A0AAD8IJM4"/>
<dbReference type="InterPro" id="IPR042086">
    <property type="entry name" value="MeTrfase_capping"/>
</dbReference>